<reference evidence="3 4" key="1">
    <citation type="submission" date="2017-09" db="EMBL/GenBank/DDBJ databases">
        <title>Comparative genomics of rhizobia isolated from Phaseolus vulgaris in China.</title>
        <authorList>
            <person name="Tong W."/>
        </authorList>
    </citation>
    <scope>NUCLEOTIDE SEQUENCE [LARGE SCALE GENOMIC DNA]</scope>
    <source>
        <strain evidence="3 4">L101</strain>
    </source>
</reference>
<organism evidence="3 4">
    <name type="scientific">Rhizobium sophoriradicis</name>
    <dbReference type="NCBI Taxonomy" id="1535245"/>
    <lineage>
        <taxon>Bacteria</taxon>
        <taxon>Pseudomonadati</taxon>
        <taxon>Pseudomonadota</taxon>
        <taxon>Alphaproteobacteria</taxon>
        <taxon>Hyphomicrobiales</taxon>
        <taxon>Rhizobiaceae</taxon>
        <taxon>Rhizobium/Agrobacterium group</taxon>
        <taxon>Rhizobium</taxon>
    </lineage>
</organism>
<dbReference type="InterPro" id="IPR024983">
    <property type="entry name" value="CHAT_dom"/>
</dbReference>
<keyword evidence="1" id="KW-0472">Membrane</keyword>
<proteinExistence type="predicted"/>
<keyword evidence="1" id="KW-0812">Transmembrane</keyword>
<protein>
    <recommendedName>
        <fullName evidence="2">CHAT domain-containing protein</fullName>
    </recommendedName>
</protein>
<keyword evidence="4" id="KW-1185">Reference proteome</keyword>
<feature type="transmembrane region" description="Helical" evidence="1">
    <location>
        <begin position="34"/>
        <end position="54"/>
    </location>
</feature>
<comment type="caution">
    <text evidence="3">The sequence shown here is derived from an EMBL/GenBank/DDBJ whole genome shotgun (WGS) entry which is preliminary data.</text>
</comment>
<dbReference type="Pfam" id="PF12770">
    <property type="entry name" value="CHAT"/>
    <property type="match status" value="1"/>
</dbReference>
<evidence type="ECO:0000313" key="4">
    <source>
        <dbReference type="Proteomes" id="UP000218807"/>
    </source>
</evidence>
<dbReference type="Gene3D" id="1.25.40.10">
    <property type="entry name" value="Tetratricopeptide repeat domain"/>
    <property type="match status" value="1"/>
</dbReference>
<evidence type="ECO:0000259" key="2">
    <source>
        <dbReference type="Pfam" id="PF12770"/>
    </source>
</evidence>
<dbReference type="InterPro" id="IPR011990">
    <property type="entry name" value="TPR-like_helical_dom_sf"/>
</dbReference>
<name>A0A2A5KKX0_9HYPH</name>
<keyword evidence="1" id="KW-1133">Transmembrane helix</keyword>
<dbReference type="EMBL" id="NXDM01000038">
    <property type="protein sequence ID" value="PCK77678.1"/>
    <property type="molecule type" value="Genomic_DNA"/>
</dbReference>
<dbReference type="SUPFAM" id="SSF48452">
    <property type="entry name" value="TPR-like"/>
    <property type="match status" value="1"/>
</dbReference>
<accession>A0A2A5KKX0</accession>
<dbReference type="Proteomes" id="UP000218807">
    <property type="component" value="Unassembled WGS sequence"/>
</dbReference>
<evidence type="ECO:0000313" key="3">
    <source>
        <dbReference type="EMBL" id="PCK77678.1"/>
    </source>
</evidence>
<dbReference type="AlphaFoldDB" id="A0A2A5KKX0"/>
<evidence type="ECO:0000256" key="1">
    <source>
        <dbReference type="SAM" id="Phobius"/>
    </source>
</evidence>
<gene>
    <name evidence="3" type="ORF">CPT34_28705</name>
</gene>
<feature type="domain" description="CHAT" evidence="2">
    <location>
        <begin position="736"/>
        <end position="1033"/>
    </location>
</feature>
<sequence length="1037" mass="111905">MRSIEETQCCECREGALGQGVIAKAFRRTALRRLVLLFLMAIAAGLAFVGQAPAEQRERCSAAELRKLVFANHPTGGDRIREIIRQLRCLGTDAPPRIAAAASYEVAMDRAGADGRPPDYAEGARWAKRSAELADKAGDHDLAAQARLAGAQLDYYAAADLDELRAAERSVRQAGADCATVTQPVHCAALLKLLGEVQRDITSHAPEMSAQAIETFRQFLTTKLGKVRGPERASALLDLGTLIAQAAPDDMSAKDLAEASDSLAEAASFFKSAGDVERAQIADINRGALLVDHGPNTAASLDLAEALLRPMATDPNIDPAFRLKARSNLGGLLARKQTGNREENIAEAIDLLEGVYDATPADGVEERARTIYNLANALSASGIDRAERLSKAEQLLESTIDATPSEGMEVRNTKLLWMLADVKLALLQGGDFEVFDPAERSRLLDEIKAIIGKADAIDRGQRSAEGQATVSDYLLAMTVDRDAAFRDEAISSMRQAAALVDRVSRPYLWATIQNNLGNLCNDARRPDLGGCAEQAYARALSVRTEREFPREHADTIVNLAALRFRQANWTEAAALYGEIARLSVKDFDISLGQAVARHDAARSDRWFERGSYSLARLGRTDEAVLLADQGRVRFLQQRLGAVAAATGDLAGHLAKVIDSDSVRLIIPVTTSAGTVVFFIGRQENRIRIGQLFLDNLSGDKVAGFVNGVWLQNYESSWERPGVLDRNAAFAPALAQTSEWLGTELVVPTLKAMDEQGIPARGKLVFVLQGELAQLPVHLARLANGKRLLEEEIVSYLPGLSLSVSAPQAGSPARIVSIADPSAAPDLNFAPLEGRIAAGEGGTTLTGPVTREGMMDVLAHADILHFVGHARFDAQDPEASSLRLTGEDRLTVGQIERAALDRLPRLVVLSACETGRSETATMANEFVGLPTAFIGLGVRGVVSSLWPASDGPTVLLMAHLMRDLSHGQDPALALREAQIWLSDATGRELAETLRALKPDKDTPAAKLEFVLRLRYADRRPFAAPWAWAGFQYTGVTMK</sequence>